<dbReference type="EMBL" id="CAJEWN010000042">
    <property type="protein sequence ID" value="CAD2148840.1"/>
    <property type="molecule type" value="Genomic_DNA"/>
</dbReference>
<evidence type="ECO:0000313" key="4">
    <source>
        <dbReference type="Proteomes" id="UP000580250"/>
    </source>
</evidence>
<sequence>MFIIKIIFISILIKFLIARESVRRSDVAEPSSSTTENTLPGQQREDFVIELNIRGPPGGGAGRNVGGTQTGQQGLQQQERQEGDHLNTTVTIQHIRPRREPCCVIL</sequence>
<gene>
    <name evidence="3" type="ORF">MENT_LOCUS9477</name>
</gene>
<evidence type="ECO:0000313" key="3">
    <source>
        <dbReference type="EMBL" id="CAD2148840.1"/>
    </source>
</evidence>
<reference evidence="3 4" key="1">
    <citation type="submission" date="2020-08" db="EMBL/GenBank/DDBJ databases">
        <authorList>
            <person name="Koutsovoulos G."/>
            <person name="Danchin GJ E."/>
        </authorList>
    </citation>
    <scope>NUCLEOTIDE SEQUENCE [LARGE SCALE GENOMIC DNA]</scope>
</reference>
<dbReference type="Proteomes" id="UP000580250">
    <property type="component" value="Unassembled WGS sequence"/>
</dbReference>
<evidence type="ECO:0000256" key="1">
    <source>
        <dbReference type="SAM" id="MobiDB-lite"/>
    </source>
</evidence>
<feature type="compositionally biased region" description="Polar residues" evidence="1">
    <location>
        <begin position="30"/>
        <end position="41"/>
    </location>
</feature>
<evidence type="ECO:0000256" key="2">
    <source>
        <dbReference type="SAM" id="SignalP"/>
    </source>
</evidence>
<keyword evidence="2" id="KW-0732">Signal</keyword>
<comment type="caution">
    <text evidence="3">The sequence shown here is derived from an EMBL/GenBank/DDBJ whole genome shotgun (WGS) entry which is preliminary data.</text>
</comment>
<name>A0A6V7U7S3_MELEN</name>
<feature type="chain" id="PRO_5028018553" evidence="2">
    <location>
        <begin position="19"/>
        <end position="106"/>
    </location>
</feature>
<dbReference type="AlphaFoldDB" id="A0A6V7U7S3"/>
<proteinExistence type="predicted"/>
<organism evidence="3 4">
    <name type="scientific">Meloidogyne enterolobii</name>
    <name type="common">Root-knot nematode worm</name>
    <name type="synonym">Meloidogyne mayaguensis</name>
    <dbReference type="NCBI Taxonomy" id="390850"/>
    <lineage>
        <taxon>Eukaryota</taxon>
        <taxon>Metazoa</taxon>
        <taxon>Ecdysozoa</taxon>
        <taxon>Nematoda</taxon>
        <taxon>Chromadorea</taxon>
        <taxon>Rhabditida</taxon>
        <taxon>Tylenchina</taxon>
        <taxon>Tylenchomorpha</taxon>
        <taxon>Tylenchoidea</taxon>
        <taxon>Meloidogynidae</taxon>
        <taxon>Meloidogyninae</taxon>
        <taxon>Meloidogyne</taxon>
    </lineage>
</organism>
<accession>A0A6V7U7S3</accession>
<feature type="signal peptide" evidence="2">
    <location>
        <begin position="1"/>
        <end position="18"/>
    </location>
</feature>
<protein>
    <submittedName>
        <fullName evidence="3">Uncharacterized protein</fullName>
    </submittedName>
</protein>
<feature type="compositionally biased region" description="Gly residues" evidence="1">
    <location>
        <begin position="56"/>
        <end position="69"/>
    </location>
</feature>
<feature type="region of interest" description="Disordered" evidence="1">
    <location>
        <begin position="22"/>
        <end position="87"/>
    </location>
</feature>